<evidence type="ECO:0000256" key="2">
    <source>
        <dbReference type="ARBA" id="ARBA00022670"/>
    </source>
</evidence>
<dbReference type="Gene3D" id="3.30.2010.10">
    <property type="entry name" value="Metalloproteases ('zincins'), catalytic domain"/>
    <property type="match status" value="1"/>
</dbReference>
<evidence type="ECO:0000256" key="1">
    <source>
        <dbReference type="ARBA" id="ARBA00001947"/>
    </source>
</evidence>
<keyword evidence="5" id="KW-0862">Zinc</keyword>
<keyword evidence="4 10" id="KW-0378">Hydrolase</keyword>
<organism evidence="10 11">
    <name type="scientific">Nisaea acidiphila</name>
    <dbReference type="NCBI Taxonomy" id="1862145"/>
    <lineage>
        <taxon>Bacteria</taxon>
        <taxon>Pseudomonadati</taxon>
        <taxon>Pseudomonadota</taxon>
        <taxon>Alphaproteobacteria</taxon>
        <taxon>Rhodospirillales</taxon>
        <taxon>Thalassobaculaceae</taxon>
        <taxon>Nisaea</taxon>
    </lineage>
</organism>
<dbReference type="CDD" id="cd07324">
    <property type="entry name" value="M48C_Oma1-like"/>
    <property type="match status" value="1"/>
</dbReference>
<evidence type="ECO:0000313" key="11">
    <source>
        <dbReference type="Proteomes" id="UP001060336"/>
    </source>
</evidence>
<dbReference type="AlphaFoldDB" id="A0A9J7ARH5"/>
<gene>
    <name evidence="10" type="ORF">NUH88_17445</name>
</gene>
<name>A0A9J7ARH5_9PROT</name>
<dbReference type="GO" id="GO:0004222">
    <property type="term" value="F:metalloendopeptidase activity"/>
    <property type="evidence" value="ECO:0007669"/>
    <property type="project" value="InterPro"/>
</dbReference>
<dbReference type="GO" id="GO:0051603">
    <property type="term" value="P:proteolysis involved in protein catabolic process"/>
    <property type="evidence" value="ECO:0007669"/>
    <property type="project" value="TreeGrafter"/>
</dbReference>
<feature type="region of interest" description="Disordered" evidence="7">
    <location>
        <begin position="418"/>
        <end position="455"/>
    </location>
</feature>
<protein>
    <submittedName>
        <fullName evidence="10">M48 family metalloprotease</fullName>
        <ecNumber evidence="10">3.4.24.-</ecNumber>
    </submittedName>
</protein>
<evidence type="ECO:0000313" key="10">
    <source>
        <dbReference type="EMBL" id="UUX49177.1"/>
    </source>
</evidence>
<keyword evidence="2" id="KW-0645">Protease</keyword>
<accession>A0A9J7ARH5</accession>
<evidence type="ECO:0000256" key="6">
    <source>
        <dbReference type="ARBA" id="ARBA00023049"/>
    </source>
</evidence>
<dbReference type="RefSeq" id="WP_257767701.1">
    <property type="nucleotide sequence ID" value="NZ_CP102480.1"/>
</dbReference>
<reference evidence="10" key="1">
    <citation type="submission" date="2022-08" db="EMBL/GenBank/DDBJ databases">
        <title>Nisaea acidiphila sp. nov., isolated from a marine algal debris and emended description of the genus Nisaea Urios et al. 2008.</title>
        <authorList>
            <person name="Kwon K."/>
        </authorList>
    </citation>
    <scope>NUCLEOTIDE SEQUENCE</scope>
    <source>
        <strain evidence="10">MEBiC11861</strain>
    </source>
</reference>
<comment type="cofactor">
    <cofactor evidence="1">
        <name>Zn(2+)</name>
        <dbReference type="ChEBI" id="CHEBI:29105"/>
    </cofactor>
</comment>
<dbReference type="SUPFAM" id="SSF48452">
    <property type="entry name" value="TPR-like"/>
    <property type="match status" value="1"/>
</dbReference>
<evidence type="ECO:0000256" key="7">
    <source>
        <dbReference type="SAM" id="MobiDB-lite"/>
    </source>
</evidence>
<dbReference type="Proteomes" id="UP001060336">
    <property type="component" value="Chromosome"/>
</dbReference>
<dbReference type="InterPro" id="IPR001915">
    <property type="entry name" value="Peptidase_M48"/>
</dbReference>
<evidence type="ECO:0000256" key="3">
    <source>
        <dbReference type="ARBA" id="ARBA00022723"/>
    </source>
</evidence>
<feature type="domain" description="Peptidase M48" evidence="9">
    <location>
        <begin position="47"/>
        <end position="228"/>
    </location>
</feature>
<keyword evidence="11" id="KW-1185">Reference proteome</keyword>
<dbReference type="GO" id="GO:0016020">
    <property type="term" value="C:membrane"/>
    <property type="evidence" value="ECO:0007669"/>
    <property type="project" value="TreeGrafter"/>
</dbReference>
<feature type="chain" id="PRO_5039893743" evidence="8">
    <location>
        <begin position="25"/>
        <end position="455"/>
    </location>
</feature>
<sequence length="455" mass="50162">MKCKALVGKHLIALVTALVFFAGAHRSADARSYVTDTEIEFYIRELSTPVFQTAGLSPSAIDLYFINDDTLNAFVAGGQNIFFHTGLLMATETPEQLLGVIAHETGHIAGGHLARTGEALRNASQNALLGLILGAGAALATGRGDAAGAIIQGSQAAVQDSLLSYSRTQESAADQAAIRYLDANRESSRGMLEFLSTLSGQELLSGRSRSPYASTHPLTQDRINFVEAHVAQSPYSDDKLPEELQIKHRRMVAKLKGFIRSPARTFRDYDESDMSLEARYARAIANYRLPDLKKAIVLVDDLLKDHPDDPYFHELKGQILFEGGRPAEAEKAYRKAHELLPEAPRIQLEFSRVLLALGTPQGNVEAQENLERVVQELPRSTFAWRQLAIAYGKNGDHGMSALALAEEAYRSGRERDAALQANRAKQKLQPNTEAWLRATDIEQLSTPRDRDRKTR</sequence>
<proteinExistence type="predicted"/>
<evidence type="ECO:0000259" key="9">
    <source>
        <dbReference type="Pfam" id="PF01435"/>
    </source>
</evidence>
<dbReference type="PANTHER" id="PTHR22726:SF1">
    <property type="entry name" value="METALLOENDOPEPTIDASE OMA1, MITOCHONDRIAL"/>
    <property type="match status" value="1"/>
</dbReference>
<dbReference type="Gene3D" id="1.25.40.10">
    <property type="entry name" value="Tetratricopeptide repeat domain"/>
    <property type="match status" value="1"/>
</dbReference>
<evidence type="ECO:0000256" key="4">
    <source>
        <dbReference type="ARBA" id="ARBA00022801"/>
    </source>
</evidence>
<keyword evidence="8" id="KW-0732">Signal</keyword>
<dbReference type="KEGG" id="naci:NUH88_17445"/>
<dbReference type="GO" id="GO:0046872">
    <property type="term" value="F:metal ion binding"/>
    <property type="evidence" value="ECO:0007669"/>
    <property type="project" value="UniProtKB-KW"/>
</dbReference>
<dbReference type="EMBL" id="CP102480">
    <property type="protein sequence ID" value="UUX49177.1"/>
    <property type="molecule type" value="Genomic_DNA"/>
</dbReference>
<keyword evidence="3" id="KW-0479">Metal-binding</keyword>
<dbReference type="Pfam" id="PF01435">
    <property type="entry name" value="Peptidase_M48"/>
    <property type="match status" value="1"/>
</dbReference>
<dbReference type="PANTHER" id="PTHR22726">
    <property type="entry name" value="METALLOENDOPEPTIDASE OMA1"/>
    <property type="match status" value="1"/>
</dbReference>
<feature type="signal peptide" evidence="8">
    <location>
        <begin position="1"/>
        <end position="24"/>
    </location>
</feature>
<dbReference type="InterPro" id="IPR011990">
    <property type="entry name" value="TPR-like_helical_dom_sf"/>
</dbReference>
<dbReference type="EC" id="3.4.24.-" evidence="10"/>
<evidence type="ECO:0000256" key="5">
    <source>
        <dbReference type="ARBA" id="ARBA00022833"/>
    </source>
</evidence>
<evidence type="ECO:0000256" key="8">
    <source>
        <dbReference type="SAM" id="SignalP"/>
    </source>
</evidence>
<dbReference type="InterPro" id="IPR051156">
    <property type="entry name" value="Mito/Outer_Membr_Metalloprot"/>
</dbReference>
<keyword evidence="6 10" id="KW-0482">Metalloprotease</keyword>